<dbReference type="InterPro" id="IPR019734">
    <property type="entry name" value="TPR_rpt"/>
</dbReference>
<evidence type="ECO:0000256" key="2">
    <source>
        <dbReference type="ARBA" id="ARBA00022803"/>
    </source>
</evidence>
<dbReference type="Gene3D" id="1.25.40.10">
    <property type="entry name" value="Tetratricopeptide repeat domain"/>
    <property type="match status" value="2"/>
</dbReference>
<dbReference type="InterPro" id="IPR011990">
    <property type="entry name" value="TPR-like_helical_dom_sf"/>
</dbReference>
<keyword evidence="4" id="KW-1185">Reference proteome</keyword>
<dbReference type="SUPFAM" id="SSF48452">
    <property type="entry name" value="TPR-like"/>
    <property type="match status" value="1"/>
</dbReference>
<dbReference type="Proteomes" id="UP001595828">
    <property type="component" value="Unassembled WGS sequence"/>
</dbReference>
<dbReference type="PANTHER" id="PTHR45586:SF1">
    <property type="entry name" value="LIPOPOLYSACCHARIDE ASSEMBLY PROTEIN B"/>
    <property type="match status" value="1"/>
</dbReference>
<dbReference type="SMART" id="SM00028">
    <property type="entry name" value="TPR"/>
    <property type="match status" value="4"/>
</dbReference>
<name>A0ABV8RPP7_9SPHN</name>
<proteinExistence type="predicted"/>
<organism evidence="3 4">
    <name type="scientific">Novosphingobium tardum</name>
    <dbReference type="NCBI Taxonomy" id="1538021"/>
    <lineage>
        <taxon>Bacteria</taxon>
        <taxon>Pseudomonadati</taxon>
        <taxon>Pseudomonadota</taxon>
        <taxon>Alphaproteobacteria</taxon>
        <taxon>Sphingomonadales</taxon>
        <taxon>Sphingomonadaceae</taxon>
        <taxon>Novosphingobium</taxon>
    </lineage>
</organism>
<accession>A0ABV8RPP7</accession>
<evidence type="ECO:0000313" key="3">
    <source>
        <dbReference type="EMBL" id="MFC4295242.1"/>
    </source>
</evidence>
<evidence type="ECO:0000313" key="4">
    <source>
        <dbReference type="Proteomes" id="UP001595828"/>
    </source>
</evidence>
<dbReference type="PANTHER" id="PTHR45586">
    <property type="entry name" value="TPR REPEAT-CONTAINING PROTEIN PA4667"/>
    <property type="match status" value="1"/>
</dbReference>
<reference evidence="4" key="1">
    <citation type="journal article" date="2019" name="Int. J. Syst. Evol. Microbiol.">
        <title>The Global Catalogue of Microorganisms (GCM) 10K type strain sequencing project: providing services to taxonomists for standard genome sequencing and annotation.</title>
        <authorList>
            <consortium name="The Broad Institute Genomics Platform"/>
            <consortium name="The Broad Institute Genome Sequencing Center for Infectious Disease"/>
            <person name="Wu L."/>
            <person name="Ma J."/>
        </authorList>
    </citation>
    <scope>NUCLEOTIDE SEQUENCE [LARGE SCALE GENOMIC DNA]</scope>
    <source>
        <strain evidence="4">CGMCC 1.12989</strain>
    </source>
</reference>
<evidence type="ECO:0000256" key="1">
    <source>
        <dbReference type="ARBA" id="ARBA00022737"/>
    </source>
</evidence>
<dbReference type="Pfam" id="PF14559">
    <property type="entry name" value="TPR_19"/>
    <property type="match status" value="2"/>
</dbReference>
<sequence length="503" mass="52084">MKTTIPLALALLLAGCGADPQTRVDRAEKAMAAHDHRAAQIDLAAVLADDPGNARALLLSARNALAQGDGDGARAALNKIPQVSRPRDWSLLAAEAALLREEPDEALQFVASQSSAEALRLRALAQAVTGDDEAAAQTFAAGLGAPGDKARLYADYARFRLRSGDTGGARQMADRALALAPATLDSLLADAQVATEQGDLARALRSYDKAAAGYPGNLAAMTGRAGVLGDLGRTAEMDAAIAQIAALAPDSPQVAYLRARSAAARKDWAKVRDILQPGEATLASRPDALLLYAEAMLGLDQSEQARALLAPLARREPGNRIAALLLARAQFDGGDPKAAVQTLSPLASRPEAAPEVLTLMARAAQAAQDPRAGEFAARAKSPTPQALAAELARGDSALKAGNWQAASTAYERILAVTDGRNVLVLNNLAFAQGKLGNGKRGLTYALRALKLAPANPAVMDTAGWLMVETESDRSQGTALLREAAAKAPGNAAIAAHLAQAEKG</sequence>
<keyword evidence="2" id="KW-0802">TPR repeat</keyword>
<comment type="caution">
    <text evidence="3">The sequence shown here is derived from an EMBL/GenBank/DDBJ whole genome shotgun (WGS) entry which is preliminary data.</text>
</comment>
<keyword evidence="1" id="KW-0677">Repeat</keyword>
<dbReference type="EMBL" id="JBHSDR010000006">
    <property type="protein sequence ID" value="MFC4295242.1"/>
    <property type="molecule type" value="Genomic_DNA"/>
</dbReference>
<dbReference type="InterPro" id="IPR051012">
    <property type="entry name" value="CellSynth/LPSAsmb/PSIAsmb"/>
</dbReference>
<protein>
    <submittedName>
        <fullName evidence="3">Tetratricopeptide repeat protein</fullName>
    </submittedName>
</protein>
<dbReference type="RefSeq" id="WP_379538724.1">
    <property type="nucleotide sequence ID" value="NZ_JBHSDR010000006.1"/>
</dbReference>
<gene>
    <name evidence="3" type="ORF">ACFO0A_09250</name>
</gene>
<dbReference type="Pfam" id="PF13432">
    <property type="entry name" value="TPR_16"/>
    <property type="match status" value="2"/>
</dbReference>
<dbReference type="PROSITE" id="PS51257">
    <property type="entry name" value="PROKAR_LIPOPROTEIN"/>
    <property type="match status" value="1"/>
</dbReference>